<organism evidence="2">
    <name type="scientific">Camponotus floridanus</name>
    <name type="common">Florida carpenter ant</name>
    <dbReference type="NCBI Taxonomy" id="104421"/>
    <lineage>
        <taxon>Eukaryota</taxon>
        <taxon>Metazoa</taxon>
        <taxon>Ecdysozoa</taxon>
        <taxon>Arthropoda</taxon>
        <taxon>Hexapoda</taxon>
        <taxon>Insecta</taxon>
        <taxon>Pterygota</taxon>
        <taxon>Neoptera</taxon>
        <taxon>Endopterygota</taxon>
        <taxon>Hymenoptera</taxon>
        <taxon>Apocrita</taxon>
        <taxon>Aculeata</taxon>
        <taxon>Formicoidea</taxon>
        <taxon>Formicidae</taxon>
        <taxon>Formicinae</taxon>
        <taxon>Camponotus</taxon>
    </lineage>
</organism>
<evidence type="ECO:0000313" key="1">
    <source>
        <dbReference type="EMBL" id="EFN67562.1"/>
    </source>
</evidence>
<reference evidence="1 2" key="1">
    <citation type="journal article" date="2010" name="Science">
        <title>Genomic comparison of the ants Camponotus floridanus and Harpegnathos saltator.</title>
        <authorList>
            <person name="Bonasio R."/>
            <person name="Zhang G."/>
            <person name="Ye C."/>
            <person name="Mutti N.S."/>
            <person name="Fang X."/>
            <person name="Qin N."/>
            <person name="Donahue G."/>
            <person name="Yang P."/>
            <person name="Li Q."/>
            <person name="Li C."/>
            <person name="Zhang P."/>
            <person name="Huang Z."/>
            <person name="Berger S.L."/>
            <person name="Reinberg D."/>
            <person name="Wang J."/>
            <person name="Liebig J."/>
        </authorList>
    </citation>
    <scope>NUCLEOTIDE SEQUENCE [LARGE SCALE GENOMIC DNA]</scope>
    <source>
        <strain evidence="2">C129</strain>
    </source>
</reference>
<dbReference type="AlphaFoldDB" id="E2AG71"/>
<dbReference type="Proteomes" id="UP000000311">
    <property type="component" value="Unassembled WGS sequence"/>
</dbReference>
<name>E2AG71_CAMFO</name>
<protein>
    <submittedName>
        <fullName evidence="1">Uncharacterized protein</fullName>
    </submittedName>
</protein>
<evidence type="ECO:0000313" key="2">
    <source>
        <dbReference type="Proteomes" id="UP000000311"/>
    </source>
</evidence>
<gene>
    <name evidence="1" type="ORF">EAG_16243</name>
</gene>
<keyword evidence="2" id="KW-1185">Reference proteome</keyword>
<sequence>MKTLNSVKALRHNIPGPMQVCSALVTTTTTAIPGKATRRQAVPRAPTARQPLDVQWLRFIRTRRYKFIAFYSQMELFNMIKNKSVLVDSEVKEVNHKMFIRDKMIDTY</sequence>
<dbReference type="InParanoid" id="E2AG71"/>
<proteinExistence type="predicted"/>
<accession>E2AG71</accession>
<dbReference type="EMBL" id="GL439266">
    <property type="protein sequence ID" value="EFN67562.1"/>
    <property type="molecule type" value="Genomic_DNA"/>
</dbReference>